<evidence type="ECO:0000313" key="3">
    <source>
        <dbReference type="EMBL" id="MCV7226513.1"/>
    </source>
</evidence>
<keyword evidence="4" id="KW-1185">Reference proteome</keyword>
<organism evidence="3 4">
    <name type="scientific">Mycolicibacterium komossense</name>
    <dbReference type="NCBI Taxonomy" id="1779"/>
    <lineage>
        <taxon>Bacteria</taxon>
        <taxon>Bacillati</taxon>
        <taxon>Actinomycetota</taxon>
        <taxon>Actinomycetes</taxon>
        <taxon>Mycobacteriales</taxon>
        <taxon>Mycobacteriaceae</taxon>
        <taxon>Mycolicibacterium</taxon>
    </lineage>
</organism>
<dbReference type="PANTHER" id="PTHR43056">
    <property type="entry name" value="PEPTIDASE S9 PROLYL OLIGOPEPTIDASE"/>
    <property type="match status" value="1"/>
</dbReference>
<sequence length="534" mass="57994">MRMPAPTTEFCVHRDVRVPMRDGVELLADHYAPRTSSPAGTLLVRTPYPRKWPFTSLYGAIYAARGYHVIQQSVRGTQGSGGEFEPIVNEAADGHDTAAWLRDQPWFTGSFATIGLSYLGYTQWAMLSDPPPELAAAVITVGPHDFHEVSWGRGAFAVSDFLGWSDAMAHQDDPARLRKIVRGLQAGRIVEEVAGRAPMGAAARELLGTKARWYESWLAKPDAGDPYWVPRQMSAALEQVDVPILLLTGWQDTFLHQTLLQYRQLRDRGATVALTVGPWTHGQMTTRAAALVGRESLAWLGTHLAHQPEPDRSPVEVEIVHGGWVDLPDWPPATTCEQVMYLGAAGGLVDTLPAASPTPASFTFDPADPTPTIGGRLLSPSSGYRDDSALAERTDVISFTGAALASDLTVLGTPVVELAHTCDNPNHDVFVRLSEVDPKGRSRNVSDGFQRYTGDGDRAGLRLELDDIAYRFRAGHRIRVIIAGGSHPRYARNLGTDEPALTGRAMAPATHSVALGAGPMPSRLILPVDRQPTC</sequence>
<dbReference type="Proteomes" id="UP001526201">
    <property type="component" value="Unassembled WGS sequence"/>
</dbReference>
<dbReference type="InterPro" id="IPR000383">
    <property type="entry name" value="Xaa-Pro-like_dom"/>
</dbReference>
<dbReference type="Gene3D" id="2.60.120.260">
    <property type="entry name" value="Galactose-binding domain-like"/>
    <property type="match status" value="1"/>
</dbReference>
<feature type="domain" description="Xaa-Pro dipeptidyl-peptidase C-terminal" evidence="2">
    <location>
        <begin position="297"/>
        <end position="525"/>
    </location>
</feature>
<name>A0ABT3CAM0_9MYCO</name>
<dbReference type="SUPFAM" id="SSF49785">
    <property type="entry name" value="Galactose-binding domain-like"/>
    <property type="match status" value="1"/>
</dbReference>
<evidence type="ECO:0000313" key="4">
    <source>
        <dbReference type="Proteomes" id="UP001526201"/>
    </source>
</evidence>
<comment type="caution">
    <text evidence="3">The sequence shown here is derived from an EMBL/GenBank/DDBJ whole genome shotgun (WGS) entry which is preliminary data.</text>
</comment>
<dbReference type="InterPro" id="IPR029058">
    <property type="entry name" value="AB_hydrolase_fold"/>
</dbReference>
<dbReference type="InterPro" id="IPR005674">
    <property type="entry name" value="CocE/Ser_esterase"/>
</dbReference>
<dbReference type="SUPFAM" id="SSF53474">
    <property type="entry name" value="alpha/beta-Hydrolases"/>
    <property type="match status" value="1"/>
</dbReference>
<dbReference type="EMBL" id="JACKTY010000024">
    <property type="protein sequence ID" value="MCV7226513.1"/>
    <property type="molecule type" value="Genomic_DNA"/>
</dbReference>
<reference evidence="3 4" key="1">
    <citation type="journal article" date="2022" name="BMC Genomics">
        <title>Comparative genome analysis of mycobacteria focusing on tRNA and non-coding RNA.</title>
        <authorList>
            <person name="Behra P.R.K."/>
            <person name="Pettersson B.M.F."/>
            <person name="Ramesh M."/>
            <person name="Das S."/>
            <person name="Dasgupta S."/>
            <person name="Kirsebom L.A."/>
        </authorList>
    </citation>
    <scope>NUCLEOTIDE SEQUENCE [LARGE SCALE GENOMIC DNA]</scope>
    <source>
        <strain evidence="3 4">DSM 44078</strain>
    </source>
</reference>
<dbReference type="Pfam" id="PF02129">
    <property type="entry name" value="Peptidase_S15"/>
    <property type="match status" value="1"/>
</dbReference>
<dbReference type="InterPro" id="IPR008979">
    <property type="entry name" value="Galactose-bd-like_sf"/>
</dbReference>
<dbReference type="Gene3D" id="1.10.3020.10">
    <property type="entry name" value="alpha-amino acid ester hydrolase ( Helical cap domain)"/>
    <property type="match status" value="1"/>
</dbReference>
<dbReference type="InterPro" id="IPR013736">
    <property type="entry name" value="Xaa-Pro_dipept_C"/>
</dbReference>
<dbReference type="InterPro" id="IPR050585">
    <property type="entry name" value="Xaa-Pro_dipeptidyl-ppase/CocE"/>
</dbReference>
<proteinExistence type="predicted"/>
<gene>
    <name evidence="3" type="ORF">H7J73_10770</name>
</gene>
<dbReference type="RefSeq" id="WP_264067381.1">
    <property type="nucleotide sequence ID" value="NZ_JACKTY010000024.1"/>
</dbReference>
<dbReference type="Pfam" id="PF08530">
    <property type="entry name" value="PepX_C"/>
    <property type="match status" value="1"/>
</dbReference>
<evidence type="ECO:0000256" key="1">
    <source>
        <dbReference type="ARBA" id="ARBA00022801"/>
    </source>
</evidence>
<dbReference type="PANTHER" id="PTHR43056:SF10">
    <property type="entry name" value="COCE_NOND FAMILY, PUTATIVE (AFU_ORTHOLOGUE AFUA_7G00600)-RELATED"/>
    <property type="match status" value="1"/>
</dbReference>
<dbReference type="SMART" id="SM00939">
    <property type="entry name" value="PepX_C"/>
    <property type="match status" value="1"/>
</dbReference>
<keyword evidence="1 3" id="KW-0378">Hydrolase</keyword>
<accession>A0ABT3CAM0</accession>
<dbReference type="Gene3D" id="3.40.50.1820">
    <property type="entry name" value="alpha/beta hydrolase"/>
    <property type="match status" value="1"/>
</dbReference>
<evidence type="ECO:0000259" key="2">
    <source>
        <dbReference type="SMART" id="SM00939"/>
    </source>
</evidence>
<dbReference type="NCBIfam" id="TIGR00976">
    <property type="entry name" value="CocE_NonD"/>
    <property type="match status" value="1"/>
</dbReference>
<protein>
    <submittedName>
        <fullName evidence="3">CocE/NonD family hydrolase</fullName>
    </submittedName>
</protein>
<dbReference type="GO" id="GO:0016787">
    <property type="term" value="F:hydrolase activity"/>
    <property type="evidence" value="ECO:0007669"/>
    <property type="project" value="UniProtKB-KW"/>
</dbReference>